<feature type="non-terminal residue" evidence="2">
    <location>
        <position position="195"/>
    </location>
</feature>
<evidence type="ECO:0000313" key="2">
    <source>
        <dbReference type="EMBL" id="OQR95464.1"/>
    </source>
</evidence>
<sequence>MLCWPIQGLTYATLIYVVGFMLLTAAAWVLVVPMVGLAIVLVPYSVLHRICCLLLQTGVRSGYPWAVVYACTQPLLLADVWWHNIFAPTSKRIDLHHDMSQRHNLTPSCRPCFVVRVQDVASPLAVVKAWTYLVAVRGVVCTFIYCVWIDIVWDTVISVIEWIAQALDGNIENLQFFFFWGTPLRCADHPVGFFG</sequence>
<organism evidence="2 3">
    <name type="scientific">Achlya hypogyna</name>
    <name type="common">Oomycete</name>
    <name type="synonym">Protoachlya hypogyna</name>
    <dbReference type="NCBI Taxonomy" id="1202772"/>
    <lineage>
        <taxon>Eukaryota</taxon>
        <taxon>Sar</taxon>
        <taxon>Stramenopiles</taxon>
        <taxon>Oomycota</taxon>
        <taxon>Saprolegniomycetes</taxon>
        <taxon>Saprolegniales</taxon>
        <taxon>Achlyaceae</taxon>
        <taxon>Achlya</taxon>
    </lineage>
</organism>
<dbReference type="AlphaFoldDB" id="A0A1V9ZBV1"/>
<reference evidence="2 3" key="1">
    <citation type="journal article" date="2014" name="Genome Biol. Evol.">
        <title>The secreted proteins of Achlya hypogyna and Thraustotheca clavata identify the ancestral oomycete secretome and reveal gene acquisitions by horizontal gene transfer.</title>
        <authorList>
            <person name="Misner I."/>
            <person name="Blouin N."/>
            <person name="Leonard G."/>
            <person name="Richards T.A."/>
            <person name="Lane C.E."/>
        </authorList>
    </citation>
    <scope>NUCLEOTIDE SEQUENCE [LARGE SCALE GENOMIC DNA]</scope>
    <source>
        <strain evidence="2 3">ATCC 48635</strain>
    </source>
</reference>
<keyword evidence="1" id="KW-0472">Membrane</keyword>
<name>A0A1V9ZBV1_ACHHY</name>
<feature type="transmembrane region" description="Helical" evidence="1">
    <location>
        <begin position="12"/>
        <end position="42"/>
    </location>
</feature>
<keyword evidence="1" id="KW-1133">Transmembrane helix</keyword>
<proteinExistence type="predicted"/>
<dbReference type="EMBL" id="JNBR01000292">
    <property type="protein sequence ID" value="OQR95464.1"/>
    <property type="molecule type" value="Genomic_DNA"/>
</dbReference>
<keyword evidence="3" id="KW-1185">Reference proteome</keyword>
<evidence type="ECO:0000313" key="3">
    <source>
        <dbReference type="Proteomes" id="UP000243579"/>
    </source>
</evidence>
<gene>
    <name evidence="2" type="ORF">ACHHYP_20004</name>
</gene>
<dbReference type="Proteomes" id="UP000243579">
    <property type="component" value="Unassembled WGS sequence"/>
</dbReference>
<comment type="caution">
    <text evidence="2">The sequence shown here is derived from an EMBL/GenBank/DDBJ whole genome shotgun (WGS) entry which is preliminary data.</text>
</comment>
<dbReference type="OrthoDB" id="10518662at2759"/>
<accession>A0A1V9ZBV1</accession>
<protein>
    <submittedName>
        <fullName evidence="2">Uncharacterized protein</fullName>
    </submittedName>
</protein>
<keyword evidence="1" id="KW-0812">Transmembrane</keyword>
<evidence type="ECO:0000256" key="1">
    <source>
        <dbReference type="SAM" id="Phobius"/>
    </source>
</evidence>